<dbReference type="PROSITE" id="PS00061">
    <property type="entry name" value="ADH_SHORT"/>
    <property type="match status" value="1"/>
</dbReference>
<dbReference type="PANTHER" id="PTHR43008:SF8">
    <property type="entry name" value="BENZIL REDUCTASE ((S)-BENZOIN FORMING) IRC24"/>
    <property type="match status" value="1"/>
</dbReference>
<dbReference type="Gene3D" id="3.40.50.720">
    <property type="entry name" value="NAD(P)-binding Rossmann-like Domain"/>
    <property type="match status" value="1"/>
</dbReference>
<sequence>MSAHTAQNDRSPIIILTGASRGLGLSTLQILLSRYNARVTTLSRSTPPDFQAVVEKYGDDRVLAIQGDVGDQATNAEVVKRTVEKWGGVDGLVLNAGGLEPLGRIADLDLSVLTTCSNTNLHSALYIIQPALPYLRKGRGADGAKGRIVLTSSGASMTGYVGWGLYCMAKSGLNALARVLANEEKEAGVAVWAVRPGVINTDMQSLLRDKGPGVMDPTQLQKFQDMYDNGQLLPPDEPGAVLAGLAVKGPIELTGEYIEWKDDRLSHLRL</sequence>
<proteinExistence type="inferred from homology"/>
<dbReference type="SUPFAM" id="SSF51735">
    <property type="entry name" value="NAD(P)-binding Rossmann-fold domains"/>
    <property type="match status" value="1"/>
</dbReference>
<accession>A0AA38HC89</accession>
<dbReference type="InterPro" id="IPR036291">
    <property type="entry name" value="NAD(P)-bd_dom_sf"/>
</dbReference>
<dbReference type="GeneID" id="77726004"/>
<evidence type="ECO:0000313" key="5">
    <source>
        <dbReference type="Proteomes" id="UP001164286"/>
    </source>
</evidence>
<organism evidence="4 5">
    <name type="scientific">Dioszegia hungarica</name>
    <dbReference type="NCBI Taxonomy" id="4972"/>
    <lineage>
        <taxon>Eukaryota</taxon>
        <taxon>Fungi</taxon>
        <taxon>Dikarya</taxon>
        <taxon>Basidiomycota</taxon>
        <taxon>Agaricomycotina</taxon>
        <taxon>Tremellomycetes</taxon>
        <taxon>Tremellales</taxon>
        <taxon>Bulleribasidiaceae</taxon>
        <taxon>Dioszegia</taxon>
    </lineage>
</organism>
<evidence type="ECO:0000256" key="1">
    <source>
        <dbReference type="ARBA" id="ARBA00006484"/>
    </source>
</evidence>
<dbReference type="InterPro" id="IPR002347">
    <property type="entry name" value="SDR_fam"/>
</dbReference>
<keyword evidence="2" id="KW-0521">NADP</keyword>
<dbReference type="Pfam" id="PF00106">
    <property type="entry name" value="adh_short"/>
    <property type="match status" value="1"/>
</dbReference>
<dbReference type="RefSeq" id="XP_052947164.1">
    <property type="nucleotide sequence ID" value="XM_053086803.1"/>
</dbReference>
<gene>
    <name evidence="4" type="ORF">MKK02DRAFT_23892</name>
</gene>
<comment type="similarity">
    <text evidence="1">Belongs to the short-chain dehydrogenases/reductases (SDR) family.</text>
</comment>
<evidence type="ECO:0008006" key="6">
    <source>
        <dbReference type="Google" id="ProtNLM"/>
    </source>
</evidence>
<name>A0AA38HC89_9TREE</name>
<evidence type="ECO:0000256" key="3">
    <source>
        <dbReference type="ARBA" id="ARBA00023002"/>
    </source>
</evidence>
<keyword evidence="5" id="KW-1185">Reference proteome</keyword>
<protein>
    <recommendedName>
        <fullName evidence="6">NAD(P)-binding protein</fullName>
    </recommendedName>
</protein>
<evidence type="ECO:0000256" key="2">
    <source>
        <dbReference type="ARBA" id="ARBA00022857"/>
    </source>
</evidence>
<dbReference type="GO" id="GO:0016616">
    <property type="term" value="F:oxidoreductase activity, acting on the CH-OH group of donors, NAD or NADP as acceptor"/>
    <property type="evidence" value="ECO:0007669"/>
    <property type="project" value="UniProtKB-ARBA"/>
</dbReference>
<comment type="caution">
    <text evidence="4">The sequence shown here is derived from an EMBL/GenBank/DDBJ whole genome shotgun (WGS) entry which is preliminary data.</text>
</comment>
<dbReference type="Proteomes" id="UP001164286">
    <property type="component" value="Unassembled WGS sequence"/>
</dbReference>
<keyword evidence="3" id="KW-0560">Oxidoreductase</keyword>
<reference evidence="4" key="1">
    <citation type="journal article" date="2022" name="G3 (Bethesda)">
        <title>High quality genome of the basidiomycete yeast Dioszegia hungarica PDD-24b-2 isolated from cloud water.</title>
        <authorList>
            <person name="Jarrige D."/>
            <person name="Haridas S."/>
            <person name="Bleykasten-Grosshans C."/>
            <person name="Joly M."/>
            <person name="Nadalig T."/>
            <person name="Sancelme M."/>
            <person name="Vuilleumier S."/>
            <person name="Grigoriev I.V."/>
            <person name="Amato P."/>
            <person name="Bringel F."/>
        </authorList>
    </citation>
    <scope>NUCLEOTIDE SEQUENCE</scope>
    <source>
        <strain evidence="4">PDD-24b-2</strain>
    </source>
</reference>
<dbReference type="PANTHER" id="PTHR43008">
    <property type="entry name" value="BENZIL REDUCTASE"/>
    <property type="match status" value="1"/>
</dbReference>
<dbReference type="InterPro" id="IPR020904">
    <property type="entry name" value="Sc_DH/Rdtase_CS"/>
</dbReference>
<dbReference type="PRINTS" id="PR00081">
    <property type="entry name" value="GDHRDH"/>
</dbReference>
<dbReference type="EMBL" id="JAKWFO010000004">
    <property type="protein sequence ID" value="KAI9637387.1"/>
    <property type="molecule type" value="Genomic_DNA"/>
</dbReference>
<evidence type="ECO:0000313" key="4">
    <source>
        <dbReference type="EMBL" id="KAI9637387.1"/>
    </source>
</evidence>
<dbReference type="AlphaFoldDB" id="A0AA38HC89"/>
<dbReference type="GO" id="GO:0050664">
    <property type="term" value="F:oxidoreductase activity, acting on NAD(P)H, oxygen as acceptor"/>
    <property type="evidence" value="ECO:0007669"/>
    <property type="project" value="TreeGrafter"/>
</dbReference>